<dbReference type="Proteomes" id="UP000032142">
    <property type="component" value="Unassembled WGS sequence"/>
</dbReference>
<dbReference type="AlphaFoldDB" id="A0A0B0PT19"/>
<evidence type="ECO:0000313" key="1">
    <source>
        <dbReference type="EMBL" id="KHG27982.1"/>
    </source>
</evidence>
<sequence>MRHLHRILFCVRPYLGQRHRYLITCKTMSKTLALYEIFELSANPI</sequence>
<organism evidence="1 2">
    <name type="scientific">Gossypium arboreum</name>
    <name type="common">Tree cotton</name>
    <name type="synonym">Gossypium nanking</name>
    <dbReference type="NCBI Taxonomy" id="29729"/>
    <lineage>
        <taxon>Eukaryota</taxon>
        <taxon>Viridiplantae</taxon>
        <taxon>Streptophyta</taxon>
        <taxon>Embryophyta</taxon>
        <taxon>Tracheophyta</taxon>
        <taxon>Spermatophyta</taxon>
        <taxon>Magnoliopsida</taxon>
        <taxon>eudicotyledons</taxon>
        <taxon>Gunneridae</taxon>
        <taxon>Pentapetalae</taxon>
        <taxon>rosids</taxon>
        <taxon>malvids</taxon>
        <taxon>Malvales</taxon>
        <taxon>Malvaceae</taxon>
        <taxon>Malvoideae</taxon>
        <taxon>Gossypium</taxon>
    </lineage>
</organism>
<proteinExistence type="predicted"/>
<protein>
    <submittedName>
        <fullName evidence="1">Uncharacterized protein</fullName>
    </submittedName>
</protein>
<evidence type="ECO:0000313" key="2">
    <source>
        <dbReference type="Proteomes" id="UP000032142"/>
    </source>
</evidence>
<accession>A0A0B0PT19</accession>
<gene>
    <name evidence="1" type="ORF">F383_04822</name>
</gene>
<dbReference type="EMBL" id="KN443185">
    <property type="protein sequence ID" value="KHG27982.1"/>
    <property type="molecule type" value="Genomic_DNA"/>
</dbReference>
<keyword evidence="2" id="KW-1185">Reference proteome</keyword>
<name>A0A0B0PT19_GOSAR</name>
<reference evidence="2" key="1">
    <citation type="submission" date="2014-09" db="EMBL/GenBank/DDBJ databases">
        <authorList>
            <person name="Mudge J."/>
            <person name="Ramaraj T."/>
            <person name="Lindquist I.E."/>
            <person name="Bharti A.K."/>
            <person name="Sundararajan A."/>
            <person name="Cameron C.T."/>
            <person name="Woodward J.E."/>
            <person name="May G.D."/>
            <person name="Brubaker C."/>
            <person name="Broadhvest J."/>
            <person name="Wilkins T.A."/>
        </authorList>
    </citation>
    <scope>NUCLEOTIDE SEQUENCE</scope>
    <source>
        <strain evidence="2">cv. AKA8401</strain>
    </source>
</reference>